<reference evidence="1" key="2">
    <citation type="journal article" date="2015" name="Data Brief">
        <title>Shoot transcriptome of the giant reed, Arundo donax.</title>
        <authorList>
            <person name="Barrero R.A."/>
            <person name="Guerrero F.D."/>
            <person name="Moolhuijzen P."/>
            <person name="Goolsby J.A."/>
            <person name="Tidwell J."/>
            <person name="Bellgard S.E."/>
            <person name="Bellgard M.I."/>
        </authorList>
    </citation>
    <scope>NUCLEOTIDE SEQUENCE</scope>
    <source>
        <tissue evidence="1">Shoot tissue taken approximately 20 cm above the soil surface</tissue>
    </source>
</reference>
<name>A0A0A9QGB2_ARUDO</name>
<evidence type="ECO:0000313" key="1">
    <source>
        <dbReference type="EMBL" id="JAD42819.1"/>
    </source>
</evidence>
<accession>A0A0A9QGB2</accession>
<reference evidence="1" key="1">
    <citation type="submission" date="2014-09" db="EMBL/GenBank/DDBJ databases">
        <authorList>
            <person name="Magalhaes I.L.F."/>
            <person name="Oliveira U."/>
            <person name="Santos F.R."/>
            <person name="Vidigal T.H.D.A."/>
            <person name="Brescovit A.D."/>
            <person name="Santos A.J."/>
        </authorList>
    </citation>
    <scope>NUCLEOTIDE SEQUENCE</scope>
    <source>
        <tissue evidence="1">Shoot tissue taken approximately 20 cm above the soil surface</tissue>
    </source>
</reference>
<proteinExistence type="predicted"/>
<organism evidence="1">
    <name type="scientific">Arundo donax</name>
    <name type="common">Giant reed</name>
    <name type="synonym">Donax arundinaceus</name>
    <dbReference type="NCBI Taxonomy" id="35708"/>
    <lineage>
        <taxon>Eukaryota</taxon>
        <taxon>Viridiplantae</taxon>
        <taxon>Streptophyta</taxon>
        <taxon>Embryophyta</taxon>
        <taxon>Tracheophyta</taxon>
        <taxon>Spermatophyta</taxon>
        <taxon>Magnoliopsida</taxon>
        <taxon>Liliopsida</taxon>
        <taxon>Poales</taxon>
        <taxon>Poaceae</taxon>
        <taxon>PACMAD clade</taxon>
        <taxon>Arundinoideae</taxon>
        <taxon>Arundineae</taxon>
        <taxon>Arundo</taxon>
    </lineage>
</organism>
<dbReference type="EMBL" id="GBRH01255076">
    <property type="protein sequence ID" value="JAD42819.1"/>
    <property type="molecule type" value="Transcribed_RNA"/>
</dbReference>
<protein>
    <submittedName>
        <fullName evidence="1">Uncharacterized protein</fullName>
    </submittedName>
</protein>
<sequence length="55" mass="6071">MSLSTSLLSSSFSLAMRSSHASRIMFSTQNSLQRGELDRSIKSSQEVEVSTLDFV</sequence>
<dbReference type="AlphaFoldDB" id="A0A0A9QGB2"/>